<reference evidence="1 2" key="1">
    <citation type="submission" date="2014-07" db="EMBL/GenBank/DDBJ databases">
        <authorList>
            <person name="Harkins D.M."/>
            <person name="Lesho E."/>
            <person name="Waterman P.E."/>
            <person name="Chan A."/>
            <person name="Fouts D.E."/>
        </authorList>
    </citation>
    <scope>NUCLEOTIDE SEQUENCE [LARGE SCALE GENOMIC DNA]</scope>
    <source>
        <strain evidence="1 2">MRSN 3527</strain>
    </source>
</reference>
<accession>A0A0J0ZMS7</accession>
<dbReference type="PATRIC" id="fig|1409923.3.peg.1496"/>
<proteinExistence type="predicted"/>
<name>A0A0J0ZMS7_ACIBA</name>
<evidence type="ECO:0000313" key="1">
    <source>
        <dbReference type="EMBL" id="KLT83450.1"/>
    </source>
</evidence>
<organism evidence="1 2">
    <name type="scientific">Acinetobacter baumannii MRSN 3527</name>
    <dbReference type="NCBI Taxonomy" id="1409923"/>
    <lineage>
        <taxon>Bacteria</taxon>
        <taxon>Pseudomonadati</taxon>
        <taxon>Pseudomonadota</taxon>
        <taxon>Gammaproteobacteria</taxon>
        <taxon>Moraxellales</taxon>
        <taxon>Moraxellaceae</taxon>
        <taxon>Acinetobacter</taxon>
        <taxon>Acinetobacter calcoaceticus/baumannii complex</taxon>
    </lineage>
</organism>
<dbReference type="RefSeq" id="WP_001180574.1">
    <property type="nucleotide sequence ID" value="NZ_JPHZ01000039.1"/>
</dbReference>
<protein>
    <submittedName>
        <fullName evidence="1">Uncharacterized protein</fullName>
    </submittedName>
</protein>
<gene>
    <name evidence="1" type="ORF">T630_4013</name>
</gene>
<dbReference type="Proteomes" id="UP000036122">
    <property type="component" value="Unassembled WGS sequence"/>
</dbReference>
<dbReference type="AlphaFoldDB" id="A0A0J0ZMS7"/>
<comment type="caution">
    <text evidence="1">The sequence shown here is derived from an EMBL/GenBank/DDBJ whole genome shotgun (WGS) entry which is preliminary data.</text>
</comment>
<dbReference type="EMBL" id="JPHZ01000039">
    <property type="protein sequence ID" value="KLT83450.1"/>
    <property type="molecule type" value="Genomic_DNA"/>
</dbReference>
<evidence type="ECO:0000313" key="2">
    <source>
        <dbReference type="Proteomes" id="UP000036122"/>
    </source>
</evidence>
<sequence length="237" mass="27689">MQNLVFPSRLSIQRAKKRAKELVKSKQAKNQTDALDAISLKEVNKPWALAMAQLQQNLDSSNYLITRIDIARVLEQEPLLTANGFGHADTYHESFYKRRTFHDSKAEYIQHFHASQEILRNSIDECQRCCMYLQHLKKLKSVRYNLGSYGLKHSVERYHRKLNQFNDAYVSNGALICAAIHMGFSIMRKDHLSPNAWIFASVQSDIIVWERLLEEQKSFRNFTQQRLFEKVKKNIGL</sequence>